<feature type="compositionally biased region" description="Pro residues" evidence="16">
    <location>
        <begin position="114"/>
        <end position="124"/>
    </location>
</feature>
<comment type="subcellular location">
    <subcellularLocation>
        <location evidence="1">Nucleus</location>
    </subcellularLocation>
</comment>
<evidence type="ECO:0000256" key="5">
    <source>
        <dbReference type="ARBA" id="ARBA00022723"/>
    </source>
</evidence>
<evidence type="ECO:0000256" key="2">
    <source>
        <dbReference type="ARBA" id="ARBA00010107"/>
    </source>
</evidence>
<dbReference type="PANTHER" id="PTHR10615:SF219">
    <property type="entry name" value="HISTONE ACETYLTRANSFERASE KAT5"/>
    <property type="match status" value="1"/>
</dbReference>
<evidence type="ECO:0000313" key="18">
    <source>
        <dbReference type="EMBL" id="CAF1088286.1"/>
    </source>
</evidence>
<dbReference type="GO" id="GO:0035267">
    <property type="term" value="C:NuA4 histone acetyltransferase complex"/>
    <property type="evidence" value="ECO:0007669"/>
    <property type="project" value="TreeGrafter"/>
</dbReference>
<dbReference type="GO" id="GO:0006355">
    <property type="term" value="P:regulation of DNA-templated transcription"/>
    <property type="evidence" value="ECO:0007669"/>
    <property type="project" value="InterPro"/>
</dbReference>
<dbReference type="Pfam" id="PF11717">
    <property type="entry name" value="Tudor-knot"/>
    <property type="match status" value="1"/>
</dbReference>
<keyword evidence="14" id="KW-0012">Acyltransferase</keyword>
<dbReference type="InterPro" id="IPR040706">
    <property type="entry name" value="Zf-MYST"/>
</dbReference>
<keyword evidence="8" id="KW-0862">Zinc</keyword>
<dbReference type="SUPFAM" id="SSF54160">
    <property type="entry name" value="Chromo domain-like"/>
    <property type="match status" value="1"/>
</dbReference>
<evidence type="ECO:0000256" key="7">
    <source>
        <dbReference type="ARBA" id="ARBA00022771"/>
    </source>
</evidence>
<dbReference type="SUPFAM" id="SSF55729">
    <property type="entry name" value="Acyl-CoA N-acyltransferases (Nat)"/>
    <property type="match status" value="1"/>
</dbReference>
<keyword evidence="4" id="KW-0808">Transferase</keyword>
<feature type="compositionally biased region" description="Low complexity" evidence="16">
    <location>
        <begin position="125"/>
        <end position="137"/>
    </location>
</feature>
<evidence type="ECO:0000256" key="11">
    <source>
        <dbReference type="ARBA" id="ARBA00023163"/>
    </source>
</evidence>
<dbReference type="EC" id="2.3.1.48" evidence="3"/>
<evidence type="ECO:0000256" key="16">
    <source>
        <dbReference type="SAM" id="MobiDB-lite"/>
    </source>
</evidence>
<name>A0A814N776_9BILA</name>
<evidence type="ECO:0000256" key="12">
    <source>
        <dbReference type="ARBA" id="ARBA00023204"/>
    </source>
</evidence>
<dbReference type="PANTHER" id="PTHR10615">
    <property type="entry name" value="HISTONE ACETYLTRANSFERASE"/>
    <property type="match status" value="1"/>
</dbReference>
<keyword evidence="11" id="KW-0804">Transcription</keyword>
<dbReference type="InterPro" id="IPR002717">
    <property type="entry name" value="HAT_MYST-type"/>
</dbReference>
<feature type="active site" description="Proton donor/acceptor" evidence="15">
    <location>
        <position position="372"/>
    </location>
</feature>
<feature type="compositionally biased region" description="Low complexity" evidence="16">
    <location>
        <begin position="172"/>
        <end position="181"/>
    </location>
</feature>
<dbReference type="Gene3D" id="2.30.30.140">
    <property type="match status" value="1"/>
</dbReference>
<comment type="similarity">
    <text evidence="2">Belongs to the MYST (SAS/MOZ) family.</text>
</comment>
<reference evidence="18" key="1">
    <citation type="submission" date="2021-02" db="EMBL/GenBank/DDBJ databases">
        <authorList>
            <person name="Nowell W R."/>
        </authorList>
    </citation>
    <scope>NUCLEOTIDE SEQUENCE</scope>
</reference>
<keyword evidence="7" id="KW-0863">Zinc-finger</keyword>
<proteinExistence type="inferred from homology"/>
<dbReference type="PROSITE" id="PS51726">
    <property type="entry name" value="MYST_HAT"/>
    <property type="match status" value="1"/>
</dbReference>
<dbReference type="FunFam" id="2.30.30.140:FF:000013">
    <property type="entry name" value="Histone acetyltransferase"/>
    <property type="match status" value="1"/>
</dbReference>
<dbReference type="Proteomes" id="UP000663891">
    <property type="component" value="Unassembled WGS sequence"/>
</dbReference>
<dbReference type="Proteomes" id="UP000663881">
    <property type="component" value="Unassembled WGS sequence"/>
</dbReference>
<dbReference type="SMART" id="SM00298">
    <property type="entry name" value="CHROMO"/>
    <property type="match status" value="1"/>
</dbReference>
<comment type="caution">
    <text evidence="18">The sequence shown here is derived from an EMBL/GenBank/DDBJ whole genome shotgun (WGS) entry which is preliminary data.</text>
</comment>
<keyword evidence="10" id="KW-0805">Transcription regulation</keyword>
<dbReference type="Gene3D" id="1.10.10.10">
    <property type="entry name" value="Winged helix-like DNA-binding domain superfamily/Winged helix DNA-binding domain"/>
    <property type="match status" value="1"/>
</dbReference>
<dbReference type="FunFam" id="1.10.10.10:FF:000022">
    <property type="entry name" value="Histone acetyltransferase"/>
    <property type="match status" value="1"/>
</dbReference>
<evidence type="ECO:0000256" key="3">
    <source>
        <dbReference type="ARBA" id="ARBA00013184"/>
    </source>
</evidence>
<evidence type="ECO:0000256" key="15">
    <source>
        <dbReference type="PIRSR" id="PIRSR602717-51"/>
    </source>
</evidence>
<dbReference type="GO" id="GO:0005634">
    <property type="term" value="C:nucleus"/>
    <property type="evidence" value="ECO:0007669"/>
    <property type="project" value="UniProtKB-SubCell"/>
</dbReference>
<dbReference type="EMBL" id="CAJOAY010000005">
    <property type="protein sequence ID" value="CAF3480261.1"/>
    <property type="molecule type" value="Genomic_DNA"/>
</dbReference>
<feature type="region of interest" description="Disordered" evidence="16">
    <location>
        <begin position="161"/>
        <end position="192"/>
    </location>
</feature>
<dbReference type="GO" id="GO:0000724">
    <property type="term" value="P:double-strand break repair via homologous recombination"/>
    <property type="evidence" value="ECO:0007669"/>
    <property type="project" value="TreeGrafter"/>
</dbReference>
<evidence type="ECO:0000256" key="9">
    <source>
        <dbReference type="ARBA" id="ARBA00022990"/>
    </source>
</evidence>
<dbReference type="GO" id="GO:0046972">
    <property type="term" value="F:histone H4K16 acetyltransferase activity"/>
    <property type="evidence" value="ECO:0007669"/>
    <property type="project" value="TreeGrafter"/>
</dbReference>
<accession>A0A814N776</accession>
<evidence type="ECO:0000256" key="4">
    <source>
        <dbReference type="ARBA" id="ARBA00022679"/>
    </source>
</evidence>
<dbReference type="InterPro" id="IPR016181">
    <property type="entry name" value="Acyl_CoA_acyltransferase"/>
</dbReference>
<feature type="domain" description="MYST-type HAT" evidence="17">
    <location>
        <begin position="196"/>
        <end position="472"/>
    </location>
</feature>
<evidence type="ECO:0000256" key="14">
    <source>
        <dbReference type="ARBA" id="ARBA00023315"/>
    </source>
</evidence>
<protein>
    <recommendedName>
        <fullName evidence="3">histone acetyltransferase</fullName>
        <ecNumber evidence="3">2.3.1.48</ecNumber>
    </recommendedName>
</protein>
<dbReference type="Gene3D" id="3.30.60.60">
    <property type="entry name" value="N-acetyl transferase-like"/>
    <property type="match status" value="1"/>
</dbReference>
<keyword evidence="6" id="KW-0227">DNA damage</keyword>
<dbReference type="InterPro" id="IPR050603">
    <property type="entry name" value="MYST_HAT"/>
</dbReference>
<keyword evidence="9" id="KW-0007">Acetylation</keyword>
<dbReference type="FunFam" id="3.40.630.30:FF:000002">
    <property type="entry name" value="Histone acetyltransferase"/>
    <property type="match status" value="1"/>
</dbReference>
<evidence type="ECO:0000256" key="6">
    <source>
        <dbReference type="ARBA" id="ARBA00022763"/>
    </source>
</evidence>
<keyword evidence="5" id="KW-0479">Metal-binding</keyword>
<dbReference type="InterPro" id="IPR000953">
    <property type="entry name" value="Chromo/chromo_shadow_dom"/>
</dbReference>
<sequence>MPMVTESAQTKLTETPLEPIGPLDTKVVQCLPKMTEGCHVPVFMDIQQTFVPAEIVSIRENNGVSEFYIHYVNFNRRLDEWVTVDKMNLKELAPPSTTTSSSSANNISQEMPITPQPRTGPPPTTTTTASTSSETPSGNTTTFFLSDDADALNSDLSRAATLPSMTNPLPATSTTTVPTKTRGNGNNHHSGVHSVTKVKNINLIHLGRYFIKPWYFSPYPEEFTTCPVVYICEFCLKYCKDVDALKRHRTKCTLIHPPGNEIYRHGSTSFFEIDGRKNKSYAHNMCLLAKLFLDHKTLYYDTDPFMFYILTEFDAQGFHIVGYFSKDKESSEDYNLSCILTLPPYQKKGYGHFMIEFSYTLSRLEGKIGTPEKPLSDLGLLSYRRYWSEAILQTLLKHKPKDGETDYPSLSINDLSEITAIKKEDVLAALQNLNIIRYQQGSYVLSITKDLFDSYQDKRRLRVETKSLFWTPKIPTKPSNQFQTK</sequence>
<dbReference type="Pfam" id="PF01853">
    <property type="entry name" value="MOZ_SAS"/>
    <property type="match status" value="1"/>
</dbReference>
<dbReference type="EMBL" id="CAJNON010000193">
    <property type="protein sequence ID" value="CAF1088286.1"/>
    <property type="molecule type" value="Genomic_DNA"/>
</dbReference>
<keyword evidence="12" id="KW-0234">DNA repair</keyword>
<keyword evidence="13" id="KW-0539">Nucleus</keyword>
<dbReference type="GO" id="GO:0008270">
    <property type="term" value="F:zinc ion binding"/>
    <property type="evidence" value="ECO:0007669"/>
    <property type="project" value="UniProtKB-KW"/>
</dbReference>
<dbReference type="Gene3D" id="3.40.630.30">
    <property type="match status" value="1"/>
</dbReference>
<evidence type="ECO:0000256" key="8">
    <source>
        <dbReference type="ARBA" id="ARBA00022833"/>
    </source>
</evidence>
<dbReference type="GO" id="GO:0003682">
    <property type="term" value="F:chromatin binding"/>
    <property type="evidence" value="ECO:0007669"/>
    <property type="project" value="UniProtKB-ARBA"/>
</dbReference>
<gene>
    <name evidence="19" type="ORF">OKA104_LOCUS269</name>
    <name evidence="18" type="ORF">VCS650_LOCUS19412</name>
</gene>
<dbReference type="FunFam" id="3.30.60.60:FF:000001">
    <property type="entry name" value="Histone acetyltransferase"/>
    <property type="match status" value="1"/>
</dbReference>
<evidence type="ECO:0000259" key="17">
    <source>
        <dbReference type="PROSITE" id="PS51726"/>
    </source>
</evidence>
<evidence type="ECO:0000313" key="19">
    <source>
        <dbReference type="EMBL" id="CAF3480261.1"/>
    </source>
</evidence>
<dbReference type="AlphaFoldDB" id="A0A814N776"/>
<evidence type="ECO:0000256" key="10">
    <source>
        <dbReference type="ARBA" id="ARBA00023015"/>
    </source>
</evidence>
<dbReference type="InterPro" id="IPR016197">
    <property type="entry name" value="Chromo-like_dom_sf"/>
</dbReference>
<dbReference type="InterPro" id="IPR025995">
    <property type="entry name" value="Tudor-knot"/>
</dbReference>
<dbReference type="Pfam" id="PF17772">
    <property type="entry name" value="zf-MYST"/>
    <property type="match status" value="1"/>
</dbReference>
<dbReference type="InterPro" id="IPR036388">
    <property type="entry name" value="WH-like_DNA-bd_sf"/>
</dbReference>
<dbReference type="OrthoDB" id="787137at2759"/>
<evidence type="ECO:0000256" key="13">
    <source>
        <dbReference type="ARBA" id="ARBA00023242"/>
    </source>
</evidence>
<evidence type="ECO:0000313" key="20">
    <source>
        <dbReference type="Proteomes" id="UP000663891"/>
    </source>
</evidence>
<organism evidence="18 20">
    <name type="scientific">Adineta steineri</name>
    <dbReference type="NCBI Taxonomy" id="433720"/>
    <lineage>
        <taxon>Eukaryota</taxon>
        <taxon>Metazoa</taxon>
        <taxon>Spiralia</taxon>
        <taxon>Gnathifera</taxon>
        <taxon>Rotifera</taxon>
        <taxon>Eurotatoria</taxon>
        <taxon>Bdelloidea</taxon>
        <taxon>Adinetida</taxon>
        <taxon>Adinetidae</taxon>
        <taxon>Adineta</taxon>
    </lineage>
</organism>
<evidence type="ECO:0000256" key="1">
    <source>
        <dbReference type="ARBA" id="ARBA00004123"/>
    </source>
</evidence>
<feature type="region of interest" description="Disordered" evidence="16">
    <location>
        <begin position="92"/>
        <end position="142"/>
    </location>
</feature>